<evidence type="ECO:0000313" key="2">
    <source>
        <dbReference type="WBParaSite" id="TCNE_0000183201-mRNA-1"/>
    </source>
</evidence>
<evidence type="ECO:0000313" key="1">
    <source>
        <dbReference type="Proteomes" id="UP000050794"/>
    </source>
</evidence>
<organism evidence="1 2">
    <name type="scientific">Toxocara canis</name>
    <name type="common">Canine roundworm</name>
    <dbReference type="NCBI Taxonomy" id="6265"/>
    <lineage>
        <taxon>Eukaryota</taxon>
        <taxon>Metazoa</taxon>
        <taxon>Ecdysozoa</taxon>
        <taxon>Nematoda</taxon>
        <taxon>Chromadorea</taxon>
        <taxon>Rhabditida</taxon>
        <taxon>Spirurina</taxon>
        <taxon>Ascaridomorpha</taxon>
        <taxon>Ascaridoidea</taxon>
        <taxon>Toxocaridae</taxon>
        <taxon>Toxocara</taxon>
    </lineage>
</organism>
<dbReference type="Proteomes" id="UP000050794">
    <property type="component" value="Unassembled WGS sequence"/>
</dbReference>
<dbReference type="WBParaSite" id="TCNE_0000183201-mRNA-1">
    <property type="protein sequence ID" value="TCNE_0000183201-mRNA-1"/>
    <property type="gene ID" value="TCNE_0000183201"/>
</dbReference>
<name>A0A183U012_TOXCA</name>
<sequence length="273" mass="29426">LSYIGEDIEVALSAIEVPLRISDTSIGELTNADHSLGISLIGGSMRQSSTEHIMSVYDMGINQRITLKGGNIIRNQTDGFVITGFTMSSEGISELGAPGNQLSFSFTSKPQSLLDADSQQKVAGILNSIDGYLQKSGSDLTNDQFNEVVDNAMSVLGGMIKSGNEALRNPLRRDQDTALNHDLVNYDQIYLGIPLDPGSITYIDEYSQDEWAISAAQVKQKTLCEQMVSTASNLMSTITNTLVQRESGGGLSPVSVQKEVCVTYVLIMLNMAS</sequence>
<dbReference type="AlphaFoldDB" id="A0A183U012"/>
<reference evidence="2" key="1">
    <citation type="submission" date="2016-06" db="UniProtKB">
        <authorList>
            <consortium name="WormBaseParasite"/>
        </authorList>
    </citation>
    <scope>IDENTIFICATION</scope>
</reference>
<proteinExistence type="predicted"/>
<keyword evidence="1" id="KW-1185">Reference proteome</keyword>
<protein>
    <submittedName>
        <fullName evidence="2">Flagellar hook-associated protein 1</fullName>
    </submittedName>
</protein>
<accession>A0A183U012</accession>